<dbReference type="PANTHER" id="PTHR34857:SF2">
    <property type="entry name" value="SLL0384 PROTEIN"/>
    <property type="match status" value="1"/>
</dbReference>
<dbReference type="InterPro" id="IPR051611">
    <property type="entry name" value="ECF_transporter_component"/>
</dbReference>
<organism evidence="7 8">
    <name type="scientific">Paenibacillus piri</name>
    <dbReference type="NCBI Taxonomy" id="2547395"/>
    <lineage>
        <taxon>Bacteria</taxon>
        <taxon>Bacillati</taxon>
        <taxon>Bacillota</taxon>
        <taxon>Bacilli</taxon>
        <taxon>Bacillales</taxon>
        <taxon>Paenibacillaceae</taxon>
        <taxon>Paenibacillus</taxon>
    </lineage>
</organism>
<feature type="transmembrane region" description="Helical" evidence="6">
    <location>
        <begin position="151"/>
        <end position="174"/>
    </location>
</feature>
<dbReference type="InterPro" id="IPR003339">
    <property type="entry name" value="ABC/ECF_trnsptr_transmembrane"/>
</dbReference>
<evidence type="ECO:0000256" key="5">
    <source>
        <dbReference type="ARBA" id="ARBA00023136"/>
    </source>
</evidence>
<keyword evidence="8" id="KW-1185">Reference proteome</keyword>
<dbReference type="PANTHER" id="PTHR34857">
    <property type="entry name" value="SLL0384 PROTEIN"/>
    <property type="match status" value="1"/>
</dbReference>
<gene>
    <name evidence="7" type="ORF">E1757_34170</name>
</gene>
<dbReference type="RefSeq" id="WP_133236721.1">
    <property type="nucleotide sequence ID" value="NZ_SMRT01000034.1"/>
</dbReference>
<dbReference type="CDD" id="cd16914">
    <property type="entry name" value="EcfT"/>
    <property type="match status" value="1"/>
</dbReference>
<evidence type="ECO:0000256" key="3">
    <source>
        <dbReference type="ARBA" id="ARBA00022692"/>
    </source>
</evidence>
<evidence type="ECO:0000256" key="2">
    <source>
        <dbReference type="ARBA" id="ARBA00022475"/>
    </source>
</evidence>
<dbReference type="Pfam" id="PF02361">
    <property type="entry name" value="CbiQ"/>
    <property type="match status" value="1"/>
</dbReference>
<feature type="transmembrane region" description="Helical" evidence="6">
    <location>
        <begin position="28"/>
        <end position="60"/>
    </location>
</feature>
<reference evidence="7 8" key="1">
    <citation type="submission" date="2019-03" db="EMBL/GenBank/DDBJ databases">
        <title>This is whole genome sequence of Paenibacillus sp MS74 strain.</title>
        <authorList>
            <person name="Trinh H.N."/>
        </authorList>
    </citation>
    <scope>NUCLEOTIDE SEQUENCE [LARGE SCALE GENOMIC DNA]</scope>
    <source>
        <strain evidence="7 8">MS74</strain>
    </source>
</reference>
<keyword evidence="5 6" id="KW-0472">Membrane</keyword>
<comment type="subcellular location">
    <subcellularLocation>
        <location evidence="1">Membrane</location>
        <topology evidence="1">Multi-pass membrane protein</topology>
    </subcellularLocation>
</comment>
<feature type="transmembrane region" description="Helical" evidence="6">
    <location>
        <begin position="67"/>
        <end position="88"/>
    </location>
</feature>
<keyword evidence="2" id="KW-1003">Cell membrane</keyword>
<dbReference type="OrthoDB" id="8075495at2"/>
<evidence type="ECO:0000313" key="8">
    <source>
        <dbReference type="Proteomes" id="UP000295636"/>
    </source>
</evidence>
<feature type="transmembrane region" description="Helical" evidence="6">
    <location>
        <begin position="108"/>
        <end position="131"/>
    </location>
</feature>
<evidence type="ECO:0000256" key="6">
    <source>
        <dbReference type="SAM" id="Phobius"/>
    </source>
</evidence>
<accession>A0A4R5K8E4</accession>
<keyword evidence="4 6" id="KW-1133">Transmembrane helix</keyword>
<dbReference type="EMBL" id="SMRT01000034">
    <property type="protein sequence ID" value="TDF90095.1"/>
    <property type="molecule type" value="Genomic_DNA"/>
</dbReference>
<dbReference type="AlphaFoldDB" id="A0A4R5K8E4"/>
<feature type="transmembrane region" description="Helical" evidence="6">
    <location>
        <begin position="245"/>
        <end position="263"/>
    </location>
</feature>
<proteinExistence type="predicted"/>
<name>A0A4R5K8E4_9BACL</name>
<keyword evidence="3 6" id="KW-0812">Transmembrane</keyword>
<feature type="transmembrane region" description="Helical" evidence="6">
    <location>
        <begin position="194"/>
        <end position="215"/>
    </location>
</feature>
<evidence type="ECO:0000313" key="7">
    <source>
        <dbReference type="EMBL" id="TDF90095.1"/>
    </source>
</evidence>
<sequence length="271" mass="30839">MQWFRLLPIGRYMEARSFLHDSDPRSKLIFAAVYLSLIASSSDITSLFFFGFVTLVLVFVSRVPFAYLWHGLRGLLPLLLAFAIYHLWLNDNGEVSCSWGGIAIHNEGIKNALIVPSKLVFLIITAAVLSLTTPPAKLADGLETIMRPLSFIRFPVHEFVFIASVAFRFIPIFIDEADAILKAQKIRSTGIEGSFVRIKIHLLSQLLFALFVSAFRRAEQLALAMDARCYIAENRMRTSRLRFGWRDWIVIISALILLLIPYFEHFRAISN</sequence>
<protein>
    <submittedName>
        <fullName evidence="7">Energy-coupling factor transporter transmembrane protein EcfT</fullName>
    </submittedName>
</protein>
<evidence type="ECO:0000256" key="1">
    <source>
        <dbReference type="ARBA" id="ARBA00004141"/>
    </source>
</evidence>
<dbReference type="Proteomes" id="UP000295636">
    <property type="component" value="Unassembled WGS sequence"/>
</dbReference>
<dbReference type="GO" id="GO:0005886">
    <property type="term" value="C:plasma membrane"/>
    <property type="evidence" value="ECO:0007669"/>
    <property type="project" value="UniProtKB-ARBA"/>
</dbReference>
<evidence type="ECO:0000256" key="4">
    <source>
        <dbReference type="ARBA" id="ARBA00022989"/>
    </source>
</evidence>
<comment type="caution">
    <text evidence="7">The sequence shown here is derived from an EMBL/GenBank/DDBJ whole genome shotgun (WGS) entry which is preliminary data.</text>
</comment>